<evidence type="ECO:0000313" key="3">
    <source>
        <dbReference type="EMBL" id="ABV93134.1"/>
    </source>
</evidence>
<organism evidence="3 4">
    <name type="scientific">Dinoroseobacter shibae (strain DSM 16493 / NCIMB 14021 / DFL 12)</name>
    <dbReference type="NCBI Taxonomy" id="398580"/>
    <lineage>
        <taxon>Bacteria</taxon>
        <taxon>Pseudomonadati</taxon>
        <taxon>Pseudomonadota</taxon>
        <taxon>Alphaproteobacteria</taxon>
        <taxon>Rhodobacterales</taxon>
        <taxon>Roseobacteraceae</taxon>
        <taxon>Dinoroseobacter</taxon>
    </lineage>
</organism>
<dbReference type="HOGENOM" id="CLU_125916_0_0_5"/>
<dbReference type="Proteomes" id="UP000006833">
    <property type="component" value="Chromosome"/>
</dbReference>
<name>A8LJB2_DINSH</name>
<gene>
    <name evidence="3" type="ordered locus">Dshi_1392</name>
</gene>
<evidence type="ECO:0008006" key="5">
    <source>
        <dbReference type="Google" id="ProtNLM"/>
    </source>
</evidence>
<dbReference type="OrthoDB" id="9810376at2"/>
<feature type="region of interest" description="Disordered" evidence="1">
    <location>
        <begin position="159"/>
        <end position="180"/>
    </location>
</feature>
<dbReference type="KEGG" id="dsh:Dshi_1392"/>
<dbReference type="Pfam" id="PF09923">
    <property type="entry name" value="DUF2155"/>
    <property type="match status" value="1"/>
</dbReference>
<sequence length="180" mass="19753">MIRTTLAVALLWVGCAAAAQQEAIIISPLDELEERAEGEEDGFGGELRLRDEEFQTFEQELRVSAAEAGLIRVLDKTTGRVETLEIPAGEARQSGRLSITLIECRFPEENPASDAFVHLQITERDTPLYDGWMIASSPALAALDHHRYDVWALRCATPGEEEATPEVAAGLQSPRPTARP</sequence>
<proteinExistence type="predicted"/>
<evidence type="ECO:0000256" key="1">
    <source>
        <dbReference type="SAM" id="MobiDB-lite"/>
    </source>
</evidence>
<dbReference type="eggNOG" id="COG4765">
    <property type="taxonomic scope" value="Bacteria"/>
</dbReference>
<keyword evidence="4" id="KW-1185">Reference proteome</keyword>
<evidence type="ECO:0000256" key="2">
    <source>
        <dbReference type="SAM" id="SignalP"/>
    </source>
</evidence>
<feature type="chain" id="PRO_5002723290" description="DUF2155 domain-containing protein" evidence="2">
    <location>
        <begin position="19"/>
        <end position="180"/>
    </location>
</feature>
<reference evidence="4" key="1">
    <citation type="journal article" date="2010" name="ISME J.">
        <title>The complete genome sequence of the algal symbiont Dinoroseobacter shibae: a hitchhiker's guide to life in the sea.</title>
        <authorList>
            <person name="Wagner-Dobler I."/>
            <person name="Ballhausen B."/>
            <person name="Berger M."/>
            <person name="Brinkhoff T."/>
            <person name="Buchholz I."/>
            <person name="Bunk B."/>
            <person name="Cypionka H."/>
            <person name="Daniel R."/>
            <person name="Drepper T."/>
            <person name="Gerdts G."/>
            <person name="Hahnke S."/>
            <person name="Han C."/>
            <person name="Jahn D."/>
            <person name="Kalhoefer D."/>
            <person name="Kiss H."/>
            <person name="Klenk H.P."/>
            <person name="Kyrpides N."/>
            <person name="Liebl W."/>
            <person name="Liesegang H."/>
            <person name="Meincke L."/>
            <person name="Pati A."/>
            <person name="Petersen J."/>
            <person name="Piekarski T."/>
            <person name="Pommerenke C."/>
            <person name="Pradella S."/>
            <person name="Pukall R."/>
            <person name="Rabus R."/>
            <person name="Stackebrandt E."/>
            <person name="Thole S."/>
            <person name="Thompson L."/>
            <person name="Tielen P."/>
            <person name="Tomasch J."/>
            <person name="von Jan M."/>
            <person name="Wanphrut N."/>
            <person name="Wichels A."/>
            <person name="Zech H."/>
            <person name="Simon M."/>
        </authorList>
    </citation>
    <scope>NUCLEOTIDE SEQUENCE [LARGE SCALE GENOMIC DNA]</scope>
    <source>
        <strain evidence="4">DSM 16493 / NCIMB 14021 / DFL 12</strain>
    </source>
</reference>
<dbReference type="AlphaFoldDB" id="A8LJB2"/>
<dbReference type="EMBL" id="CP000830">
    <property type="protein sequence ID" value="ABV93134.1"/>
    <property type="molecule type" value="Genomic_DNA"/>
</dbReference>
<dbReference type="InterPro" id="IPR019225">
    <property type="entry name" value="DUF2155"/>
</dbReference>
<accession>A8LJB2</accession>
<keyword evidence="2" id="KW-0732">Signal</keyword>
<dbReference type="RefSeq" id="WP_012178064.1">
    <property type="nucleotide sequence ID" value="NC_009952.1"/>
</dbReference>
<evidence type="ECO:0000313" key="4">
    <source>
        <dbReference type="Proteomes" id="UP000006833"/>
    </source>
</evidence>
<feature type="signal peptide" evidence="2">
    <location>
        <begin position="1"/>
        <end position="18"/>
    </location>
</feature>
<dbReference type="STRING" id="398580.Dshi_1392"/>
<dbReference type="PROSITE" id="PS51257">
    <property type="entry name" value="PROKAR_LIPOPROTEIN"/>
    <property type="match status" value="1"/>
</dbReference>
<protein>
    <recommendedName>
        <fullName evidence="5">DUF2155 domain-containing protein</fullName>
    </recommendedName>
</protein>